<reference evidence="4" key="2">
    <citation type="journal article" date="2007" name="Science">
        <title>Genome sequence of Aedes aegypti, a major arbovirus vector.</title>
        <authorList>
            <person name="Nene V."/>
            <person name="Wortman J.R."/>
            <person name="Lawson D."/>
            <person name="Haas B."/>
            <person name="Kodira C."/>
            <person name="Tu Z.J."/>
            <person name="Loftus B."/>
            <person name="Xi Z."/>
            <person name="Megy K."/>
            <person name="Grabherr M."/>
            <person name="Ren Q."/>
            <person name="Zdobnov E.M."/>
            <person name="Lobo N.F."/>
            <person name="Campbell K.S."/>
            <person name="Brown S.E."/>
            <person name="Bonaldo M.F."/>
            <person name="Zhu J."/>
            <person name="Sinkins S.P."/>
            <person name="Hogenkamp D.G."/>
            <person name="Amedeo P."/>
            <person name="Arensburger P."/>
            <person name="Atkinson P.W."/>
            <person name="Bidwell S."/>
            <person name="Biedler J."/>
            <person name="Birney E."/>
            <person name="Bruggner R.V."/>
            <person name="Costas J."/>
            <person name="Coy M.R."/>
            <person name="Crabtree J."/>
            <person name="Crawford M."/>
            <person name="Debruyn B."/>
            <person name="Decaprio D."/>
            <person name="Eiglmeier K."/>
            <person name="Eisenstadt E."/>
            <person name="El-Dorry H."/>
            <person name="Gelbart W.M."/>
            <person name="Gomes S.L."/>
            <person name="Hammond M."/>
            <person name="Hannick L.I."/>
            <person name="Hogan J.R."/>
            <person name="Holmes M.H."/>
            <person name="Jaffe D."/>
            <person name="Johnston J.S."/>
            <person name="Kennedy R.C."/>
            <person name="Koo H."/>
            <person name="Kravitz S."/>
            <person name="Kriventseva E.V."/>
            <person name="Kulp D."/>
            <person name="Labutti K."/>
            <person name="Lee E."/>
            <person name="Li S."/>
            <person name="Lovin D.D."/>
            <person name="Mao C."/>
            <person name="Mauceli E."/>
            <person name="Menck C.F."/>
            <person name="Miller J.R."/>
            <person name="Montgomery P."/>
            <person name="Mori A."/>
            <person name="Nascimento A.L."/>
            <person name="Naveira H.F."/>
            <person name="Nusbaum C."/>
            <person name="O'leary S."/>
            <person name="Orvis J."/>
            <person name="Pertea M."/>
            <person name="Quesneville H."/>
            <person name="Reidenbach K.R."/>
            <person name="Rogers Y.H."/>
            <person name="Roth C.W."/>
            <person name="Schneider J.R."/>
            <person name="Schatz M."/>
            <person name="Shumway M."/>
            <person name="Stanke M."/>
            <person name="Stinson E.O."/>
            <person name="Tubio J.M."/>
            <person name="Vanzee J.P."/>
            <person name="Verjovski-Almeida S."/>
            <person name="Werner D."/>
            <person name="White O."/>
            <person name="Wyder S."/>
            <person name="Zeng Q."/>
            <person name="Zhao Q."/>
            <person name="Zhao Y."/>
            <person name="Hill C.A."/>
            <person name="Raikhel A.S."/>
            <person name="Soares M.B."/>
            <person name="Knudson D.L."/>
            <person name="Lee N.H."/>
            <person name="Galagan J."/>
            <person name="Salzberg S.L."/>
            <person name="Paulsen I.T."/>
            <person name="Dimopoulos G."/>
            <person name="Collins F.H."/>
            <person name="Birren B."/>
            <person name="Fraser-Liggett C.M."/>
            <person name="Severson D.W."/>
        </authorList>
    </citation>
    <scope>NUCLEOTIDE SEQUENCE [LARGE SCALE GENOMIC DNA]</scope>
    <source>
        <strain evidence="4">Liverpool</strain>
    </source>
</reference>
<feature type="compositionally biased region" description="Basic and acidic residues" evidence="1">
    <location>
        <begin position="290"/>
        <end position="320"/>
    </location>
</feature>
<keyword evidence="2" id="KW-0812">Transmembrane</keyword>
<evidence type="ECO:0000256" key="2">
    <source>
        <dbReference type="SAM" id="Phobius"/>
    </source>
</evidence>
<dbReference type="OMA" id="CCNDKRR"/>
<accession>Q17GR8</accession>
<dbReference type="Proteomes" id="UP000682892">
    <property type="component" value="Chromosome 1"/>
</dbReference>
<keyword evidence="2" id="KW-0472">Membrane</keyword>
<sequence>MAYNFKILPSFFNMWATKFLLLLWFGSILAEDCELIRNFVGDYARFIKQMSIQTYPVNKFCSSNDTVAHYESAFEWFNYAKANESCAAEFNHNRLNIVQTLYDQMTSIWENAHCADCVSNQNDTAEFLKLYDSQLNCTKVSKDPCNVCAGNYTKLQQFYEDLVKSRQGIVCFDIEDRMNQTRYAWSAVYNCCKGKQHSQKAFIWFASGISGLPVVFYIAMYFITQRKEARERAAAPPLNDQTVGQPEEEPPQEASTSQQVRQKHFDAGSDQYSVGDEPKLNNLNIAPGVRESKLIDFQDSGSEHVHSVRDLKMPSTKHDDVDDVSLLE</sequence>
<feature type="signal peptide" evidence="3">
    <location>
        <begin position="1"/>
        <end position="30"/>
    </location>
</feature>
<dbReference type="Pfam" id="PF09777">
    <property type="entry name" value="OSTMP1"/>
    <property type="match status" value="1"/>
</dbReference>
<dbReference type="AlphaFoldDB" id="Q17GR8"/>
<dbReference type="HOGENOM" id="CLU_809461_0_0_1"/>
<keyword evidence="3" id="KW-0732">Signal</keyword>
<gene>
    <name evidence="4" type="ORF">AaeL_AAEL002900</name>
</gene>
<organism evidence="4 5">
    <name type="scientific">Aedes aegypti</name>
    <name type="common">Yellowfever mosquito</name>
    <name type="synonym">Culex aegypti</name>
    <dbReference type="NCBI Taxonomy" id="7159"/>
    <lineage>
        <taxon>Eukaryota</taxon>
        <taxon>Metazoa</taxon>
        <taxon>Ecdysozoa</taxon>
        <taxon>Arthropoda</taxon>
        <taxon>Hexapoda</taxon>
        <taxon>Insecta</taxon>
        <taxon>Pterygota</taxon>
        <taxon>Neoptera</taxon>
        <taxon>Endopterygota</taxon>
        <taxon>Diptera</taxon>
        <taxon>Nematocera</taxon>
        <taxon>Culicoidea</taxon>
        <taxon>Culicidae</taxon>
        <taxon>Culicinae</taxon>
        <taxon>Aedini</taxon>
        <taxon>Aedes</taxon>
        <taxon>Stegomyia</taxon>
    </lineage>
</organism>
<proteinExistence type="predicted"/>
<dbReference type="VEuPathDB" id="VectorBase:AAEL002900"/>
<dbReference type="EMBL" id="CH477256">
    <property type="protein sequence ID" value="EAT45869.1"/>
    <property type="molecule type" value="Genomic_DNA"/>
</dbReference>
<feature type="chain" id="PRO_5030175458" evidence="3">
    <location>
        <begin position="31"/>
        <end position="328"/>
    </location>
</feature>
<dbReference type="PaxDb" id="7159-AAEL002900-PA"/>
<evidence type="ECO:0000256" key="3">
    <source>
        <dbReference type="SAM" id="SignalP"/>
    </source>
</evidence>
<evidence type="ECO:0000313" key="5">
    <source>
        <dbReference type="Proteomes" id="UP000682892"/>
    </source>
</evidence>
<evidence type="ECO:0000313" key="4">
    <source>
        <dbReference type="EMBL" id="EAT45869.1"/>
    </source>
</evidence>
<dbReference type="InterPro" id="IPR019172">
    <property type="entry name" value="Osteopetrosis-assoc_TM_1"/>
</dbReference>
<reference evidence="4" key="1">
    <citation type="submission" date="2005-10" db="EMBL/GenBank/DDBJ databases">
        <authorList>
            <person name="Loftus B.J."/>
            <person name="Nene V.M."/>
            <person name="Hannick L.I."/>
            <person name="Bidwell S."/>
            <person name="Haas B."/>
            <person name="Amedeo P."/>
            <person name="Orvis J."/>
            <person name="Wortman J.R."/>
            <person name="White O.R."/>
            <person name="Salzberg S."/>
            <person name="Shumway M."/>
            <person name="Koo H."/>
            <person name="Zhao Y."/>
            <person name="Holmes M."/>
            <person name="Miller J."/>
            <person name="Schatz M."/>
            <person name="Pop M."/>
            <person name="Pai G."/>
            <person name="Utterback T."/>
            <person name="Rogers Y.-H."/>
            <person name="Kravitz S."/>
            <person name="Fraser C.M."/>
        </authorList>
    </citation>
    <scope>NUCLEOTIDE SEQUENCE</scope>
    <source>
        <strain evidence="4">Liverpool</strain>
    </source>
</reference>
<dbReference type="GO" id="GO:0005829">
    <property type="term" value="C:cytosol"/>
    <property type="evidence" value="ECO:0007669"/>
    <property type="project" value="TreeGrafter"/>
</dbReference>
<reference evidence="4" key="3">
    <citation type="submission" date="2012-09" db="EMBL/GenBank/DDBJ databases">
        <authorList>
            <consortium name="VectorBase"/>
        </authorList>
    </citation>
    <scope>NUCLEOTIDE SEQUENCE</scope>
    <source>
        <strain evidence="4">Liverpool</strain>
    </source>
</reference>
<keyword evidence="2" id="KW-1133">Transmembrane helix</keyword>
<feature type="transmembrane region" description="Helical" evidence="2">
    <location>
        <begin position="201"/>
        <end position="223"/>
    </location>
</feature>
<evidence type="ECO:0000256" key="1">
    <source>
        <dbReference type="SAM" id="MobiDB-lite"/>
    </source>
</evidence>
<dbReference type="KEGG" id="aag:5576488"/>
<dbReference type="PANTHER" id="PTHR15644">
    <property type="entry name" value="OSTEOPETROSIS ASSOCIATED TRANSMEMBRANE PROTEIN 1"/>
    <property type="match status" value="1"/>
</dbReference>
<dbReference type="OrthoDB" id="8021850at2759"/>
<dbReference type="PhylomeDB" id="Q17GR8"/>
<dbReference type="eggNOG" id="KOG4617">
    <property type="taxonomic scope" value="Eukaryota"/>
</dbReference>
<protein>
    <submittedName>
        <fullName evidence="4">AAEL002900-PA</fullName>
    </submittedName>
</protein>
<name>Q17GR8_AEDAE</name>
<feature type="region of interest" description="Disordered" evidence="1">
    <location>
        <begin position="232"/>
        <end position="328"/>
    </location>
</feature>
<dbReference type="STRING" id="7159.Q17GR8"/>
<dbReference type="PANTHER" id="PTHR15644:SF2">
    <property type="entry name" value="OSTEOPETROSIS-ASSOCIATED TRANSMEMBRANE PROTEIN 1"/>
    <property type="match status" value="1"/>
</dbReference>